<sequence>VFSLKIFALKWILNPWPTVAAANIMNNTPFSVTDRAPQKTVTNDIAANAEVQALIDSCNTNALLIKKLLPLALIVGEIDFNTASYNLEGHMRMFAGLKSALVLGMTCIVRSLIFVLGMFRSVANVDFVTISRQDYDAKMTDAAFSVSAYSWRECSVISHLSGLVPPARGCCAIVLRGAFRFLRCGGVPWLALCSVWSAGPDITFCGGWCHFMKVVLFAILFSFDLVGNYNSYKEEKATKVEGPCATKVAFAQDWTQVRPQSPRRQQSTQAYSQWQWPQEPWTGNAGAAHQGRAQSPRQNAGGPRRKSRKGKKAAQQTLQQAAPPFVQQPPLPPPTTPPPAMGSAKAPSAPTMTPGVPATSAASTIAPPPEEIVKYRALVQKLQKHQDQGVELPDDIQVDLKDAIAKVAKHNKKTMHQAVNAMDNARQDYDKAVQARAQLHSQWRSFLADSLKLWQGHTASFQTQEAQLTEKIQQAKEAFVVARDIMNASKIEAASMVPVEETNKTVEVSDEEELKDVPMAAAQRIATGLTSLVETMSQLQAQTDELVQEEQRAKRPRVNSSTPADRTEELADGITSSLPSFGGPGGQPQNPTTWSPSTWTQSSGDASSGPVPLVRCSIMDEYLNFPQLPHSPAEDPHGSPVDNRGPPERAPDFTDNILAALDPSWSSSSAIMLSGILVRTWHIHHEARLRSDESRLVRLPPDRTMWIELLTEAWADTLDVMMPIAFTLPSPMPTRGPSDQLIALDVILAQGLHVPRFSGLVTVQYIDDIDGLGSNTIAASFPDLVSAYHVLEAGQVLSVCHGPHGRSCHVLHGWQLLHLDTHAAHRMRPGHSFTVQVPNDPNLGSDAVRSDEPARSSVAAHGLTGGDQEEYFDTGLQHEDRDRQGDDPSHTPTSPDLDMSDGPLFNCHFYRLRHPPLHMFMRNAAGVPMLVELARNLGVVPASLLQAHTIRAPMVGDCRDDFSFIIQSVTDLPSASSDALVIIDVEVHFHVTASGVHPLPAATRRVHRVPRHLAREGVLHYAGVRQYCLRQRNACLVELNGQPWPVRDPASKQMLHGSYLRVTVPPPDGEMNTLQAIHAADNPALQVQRDLLTPWRSLLQPHDPLQILIVGPRPLHATTTIDTVHVMIEQRPHEGRAAAVISTLFHGEHEVIKGPLVPLNPSYHDGFYLRLRLHFYRCRTLLGDRDLTDLQQFEVENGMHLVFHILREGVVLPTPVDSSVIHANSDEQDDAPLALLQTSARRQVLQLDSCIAPPRCTFVECQQVLFLREQLCSGINIQPAFDVHAIWWHASTWSKLAWMPVWSTERAQGLTFYTDGSNWRSQNRAAAGVFLIVHTDEGMRFGGFLTTPCLTPCTAPRAEATALILAALWIAQVARCHHDAMPWFEIAYDCEHTANIARVLSMAPQYWVHEQKDLLLNSSLLEYKSLAFKKPERACKVIRPLTLFMCFQVQQPKKDKVEFSYGCVSQFGPLRATSKLKFLTFEFCTLPLGHGVTWTHPTGTSARLDFIAVSDDIDLAAVSSWVSSDVDLTLHRRDHACVCADISLAFHLVDKRPRDARWQKAPSTSLDVYWALDVHTHAARLQQWMHGWNPQRRHWRKRHMSETTKRLIDAKRFHWKRLQTIGQHQKRSLLRQLFAAWRHPCTEVPHCHSWLKECDMAVAWHQGSFAVLAPLVVQAVREDDRAFYENLAMRAGEESTKGCQVLWKTIQPLLPRWRSKRRVNLRACGPSLEEQFDHFDQLEAGHCLEYETLLQQCHAAQKEDADDIPVQIQLEALPSRTDIEVLGCRIKTTRAPGLDSVAPPVLQQTCQQHSNLLHQFILKVWILGAEPLQGKGGLIHAIAKKQVSSRIEHMRGITLIDGLGKLVHSFLRGQFLPALEALRQPLQLGGFARRSTLFATLYVRSITQIAASQSLSSAVLFVDIKSAFHSMVRQIAFGGEGTLHPKLRQVLIARGFDLDALYARVCSPMVAGEEHLTPTTTTLLRDVHRHTWYALGAAEEELQEHFDQHPPLQAAFMQLGIRALPVAWVDDLAVPLVSLTADGLLPIAQWTIRTVVDVCASFGLEINLKPHKTEIVPAFRGQGASVCRRRSLLEQFARVPVPDSDQSVRIVPRYEHLGTSFQADGGIEAEVQHRVNKWFADERLTGPRQVRRLYRSALQHGAVIGAAYEAHQSLRSQLQIGGVTFQEASIGQPDQVHQHACRWCAKTFPTLRSWQNHLWSAHGEPSEERLFMTSTTCPACWTCCWTTNRLQIHLRNSRRHRHGCYERLTWYHVPMEHLVPIEDIDPAEHHARLPALVVPHVVSQTVMACATRDDALRRWTQACHDEGLALPPDDIKLQQYKIAFDDVLCDHDLLARADPDAVLWRLSCLVDDAESIDLASGIGAWALAMWMMDELYYSRFPHFKVEFFQRCFGAIRQFVQLSPIGHLACWRRRMDTAFLDELPRAVSTPDSQVHHGPGDLEPILNPVLVQKDLLACVLHPLLHVPACRGIPAEEFEGRKTVWILHLFSGRRRVGDCHWWLEHIGHLLWPELQMKMISLDTAVHLSLGNLAKGSNFDKVKKIAQSGRIAGVLTGPPCETWSAARHQQTEQCLGPRPLRSAELSWCLPQRTDKELTQCAIGTELLVNSLTVETATVLNGGASIMEHPWENGDEDKASVWRTDIHQQWVMALPNAHRHYVEQYLFGAAGVKPTCLRALNLGEPALTTAVLQEGMEPWRVKPSIQLIGRDASGRYRTAAAKEYSSALCRTMLISLVKGLRDRARTEGFRLAPACAQQ</sequence>
<dbReference type="EMBL" id="CAMXCT010000224">
    <property type="protein sequence ID" value="CAI3975763.1"/>
    <property type="molecule type" value="Genomic_DNA"/>
</dbReference>
<feature type="non-terminal residue" evidence="5">
    <location>
        <position position="1"/>
    </location>
</feature>
<feature type="compositionally biased region" description="Low complexity" evidence="2">
    <location>
        <begin position="256"/>
        <end position="269"/>
    </location>
</feature>
<dbReference type="EMBL" id="CAMXCT020000224">
    <property type="protein sequence ID" value="CAL1129138.1"/>
    <property type="molecule type" value="Genomic_DNA"/>
</dbReference>
<feature type="region of interest" description="Disordered" evidence="2">
    <location>
        <begin position="625"/>
        <end position="649"/>
    </location>
</feature>
<feature type="region of interest" description="Disordered" evidence="2">
    <location>
        <begin position="256"/>
        <end position="363"/>
    </location>
</feature>
<dbReference type="GO" id="GO:0003676">
    <property type="term" value="F:nucleic acid binding"/>
    <property type="evidence" value="ECO:0007669"/>
    <property type="project" value="InterPro"/>
</dbReference>
<dbReference type="InterPro" id="IPR013087">
    <property type="entry name" value="Znf_C2H2_type"/>
</dbReference>
<dbReference type="Proteomes" id="UP001152797">
    <property type="component" value="Unassembled WGS sequence"/>
</dbReference>
<feature type="chain" id="PRO_5043269568" description="C2H2-type domain-containing protein" evidence="3">
    <location>
        <begin position="22"/>
        <end position="2769"/>
    </location>
</feature>
<feature type="non-terminal residue" evidence="5">
    <location>
        <position position="2769"/>
    </location>
</feature>
<feature type="compositionally biased region" description="Basic residues" evidence="2">
    <location>
        <begin position="303"/>
        <end position="312"/>
    </location>
</feature>
<evidence type="ECO:0000313" key="7">
    <source>
        <dbReference type="Proteomes" id="UP001152797"/>
    </source>
</evidence>
<keyword evidence="3" id="KW-0732">Signal</keyword>
<evidence type="ECO:0000256" key="2">
    <source>
        <dbReference type="SAM" id="MobiDB-lite"/>
    </source>
</evidence>
<feature type="region of interest" description="Disordered" evidence="2">
    <location>
        <begin position="543"/>
        <end position="611"/>
    </location>
</feature>
<dbReference type="PROSITE" id="PS00028">
    <property type="entry name" value="ZINC_FINGER_C2H2_1"/>
    <property type="match status" value="1"/>
</dbReference>
<dbReference type="EMBL" id="CAMXCT030000224">
    <property type="protein sequence ID" value="CAL4763075.1"/>
    <property type="molecule type" value="Genomic_DNA"/>
</dbReference>
<feature type="compositionally biased region" description="Basic and acidic residues" evidence="2">
    <location>
        <begin position="876"/>
        <end position="889"/>
    </location>
</feature>
<feature type="signal peptide" evidence="3">
    <location>
        <begin position="1"/>
        <end position="21"/>
    </location>
</feature>
<feature type="compositionally biased region" description="Low complexity" evidence="2">
    <location>
        <begin position="313"/>
        <end position="325"/>
    </location>
</feature>
<dbReference type="Gene3D" id="3.30.420.10">
    <property type="entry name" value="Ribonuclease H-like superfamily/Ribonuclease H"/>
    <property type="match status" value="1"/>
</dbReference>
<evidence type="ECO:0000313" key="5">
    <source>
        <dbReference type="EMBL" id="CAI3975763.1"/>
    </source>
</evidence>
<dbReference type="SUPFAM" id="SSF53098">
    <property type="entry name" value="Ribonuclease H-like"/>
    <property type="match status" value="1"/>
</dbReference>
<dbReference type="SMART" id="SM00355">
    <property type="entry name" value="ZnF_C2H2"/>
    <property type="match status" value="2"/>
</dbReference>
<organism evidence="5">
    <name type="scientific">Cladocopium goreaui</name>
    <dbReference type="NCBI Taxonomy" id="2562237"/>
    <lineage>
        <taxon>Eukaryota</taxon>
        <taxon>Sar</taxon>
        <taxon>Alveolata</taxon>
        <taxon>Dinophyceae</taxon>
        <taxon>Suessiales</taxon>
        <taxon>Symbiodiniaceae</taxon>
        <taxon>Cladocopium</taxon>
    </lineage>
</organism>
<name>A0A9P1BLX4_9DINO</name>
<feature type="coiled-coil region" evidence="1">
    <location>
        <begin position="415"/>
        <end position="442"/>
    </location>
</feature>
<gene>
    <name evidence="5" type="ORF">C1SCF055_LOCUS4044</name>
</gene>
<dbReference type="InterPro" id="IPR036397">
    <property type="entry name" value="RNaseH_sf"/>
</dbReference>
<dbReference type="InterPro" id="IPR012337">
    <property type="entry name" value="RNaseH-like_sf"/>
</dbReference>
<reference evidence="6" key="2">
    <citation type="submission" date="2024-04" db="EMBL/GenBank/DDBJ databases">
        <authorList>
            <person name="Chen Y."/>
            <person name="Shah S."/>
            <person name="Dougan E. K."/>
            <person name="Thang M."/>
            <person name="Chan C."/>
        </authorList>
    </citation>
    <scope>NUCLEOTIDE SEQUENCE [LARGE SCALE GENOMIC DNA]</scope>
</reference>
<evidence type="ECO:0000259" key="4">
    <source>
        <dbReference type="PROSITE" id="PS00028"/>
    </source>
</evidence>
<keyword evidence="7" id="KW-1185">Reference proteome</keyword>
<keyword evidence="1" id="KW-0175">Coiled coil</keyword>
<feature type="compositionally biased region" description="Low complexity" evidence="2">
    <location>
        <begin position="587"/>
        <end position="603"/>
    </location>
</feature>
<accession>A0A9P1BLX4</accession>
<feature type="domain" description="C2H2-type" evidence="4">
    <location>
        <begin position="2197"/>
        <end position="2218"/>
    </location>
</feature>
<reference evidence="5" key="1">
    <citation type="submission" date="2022-10" db="EMBL/GenBank/DDBJ databases">
        <authorList>
            <person name="Chen Y."/>
            <person name="Dougan E. K."/>
            <person name="Chan C."/>
            <person name="Rhodes N."/>
            <person name="Thang M."/>
        </authorList>
    </citation>
    <scope>NUCLEOTIDE SEQUENCE</scope>
</reference>
<comment type="caution">
    <text evidence="5">The sequence shown here is derived from an EMBL/GenBank/DDBJ whole genome shotgun (WGS) entry which is preliminary data.</text>
</comment>
<proteinExistence type="predicted"/>
<evidence type="ECO:0000256" key="3">
    <source>
        <dbReference type="SAM" id="SignalP"/>
    </source>
</evidence>
<evidence type="ECO:0000256" key="1">
    <source>
        <dbReference type="SAM" id="Coils"/>
    </source>
</evidence>
<feature type="compositionally biased region" description="Pro residues" evidence="2">
    <location>
        <begin position="326"/>
        <end position="340"/>
    </location>
</feature>
<evidence type="ECO:0000313" key="6">
    <source>
        <dbReference type="EMBL" id="CAL1129138.1"/>
    </source>
</evidence>
<feature type="region of interest" description="Disordered" evidence="2">
    <location>
        <begin position="831"/>
        <end position="899"/>
    </location>
</feature>
<protein>
    <recommendedName>
        <fullName evidence="4">C2H2-type domain-containing protein</fullName>
    </recommendedName>
</protein>